<keyword evidence="5 14" id="KW-1133">Transmembrane helix</keyword>
<comment type="similarity">
    <text evidence="12">Belongs to the G-protein coupled receptor 1 family.</text>
</comment>
<evidence type="ECO:0000256" key="10">
    <source>
        <dbReference type="ARBA" id="ARBA00023224"/>
    </source>
</evidence>
<feature type="transmembrane region" description="Helical" evidence="14">
    <location>
        <begin position="268"/>
        <end position="291"/>
    </location>
</feature>
<evidence type="ECO:0000256" key="2">
    <source>
        <dbReference type="ARBA" id="ARBA00004651"/>
    </source>
</evidence>
<sequence length="517" mass="56923">MGQGHLLCLPNAWPPQGERDTSCYCHLTEKKGAQDFKGACAEAEGELEPAVRVADTERLCGTFGRSARPAWRPHVLTPARLRPEGKTGSWVPVALHILLLSDVVFLDAPSKCQHFPSPPTSDSNHVSGATQAWVRHSCQPLPSTSLPGPSERALQQSQRAHPMEPCGVTEAANGSTEGLDFNPMEQYMILSDPQKIAVAVLCTLLGLLSALENLAVLYLILSSHWLRRKPSYLFIGSLAVADFLASVVFACNFVNFHVFQGVDSRAVFLLKIGSVTLTFTASVGSLLLTAIDRYLCLRYPPRYKALLTRGRALVTLGVMWVLSALVSYLPLMGWTCCPSPCSELFPLIPNDYLLSWLLFIAFLFCGIICTYVHVLWKARQHVASLAGHQDQQVPGVAWMRLDVRLAKTLGLVLAVLLLCWFPVLALMVHSLVATLSKQVKKAFAFCSMLCLVNSMVNPVIYALRSGEIRSSAQRRLARWKKRLQGLGREEKEEAPRSRSSISETDRNFTLGPESGGQ</sequence>
<protein>
    <submittedName>
        <fullName evidence="16">Cannabinoid receptor 2</fullName>
    </submittedName>
</protein>
<reference evidence="16 17" key="1">
    <citation type="journal article" date="2011" name="Nature">
        <title>A high-resolution map of human evolutionary constraint using 29 mammals.</title>
        <authorList>
            <person name="Lindblad-Toh K."/>
            <person name="Garber M."/>
            <person name="Zuk O."/>
            <person name="Lin M.F."/>
            <person name="Parker B.J."/>
            <person name="Washietl S."/>
            <person name="Kheradpour P."/>
            <person name="Ernst J."/>
            <person name="Jordan G."/>
            <person name="Mauceli E."/>
            <person name="Ward L.D."/>
            <person name="Lowe C.B."/>
            <person name="Holloway A.K."/>
            <person name="Clamp M."/>
            <person name="Gnerre S."/>
            <person name="Alfoldi J."/>
            <person name="Beal K."/>
            <person name="Chang J."/>
            <person name="Clawson H."/>
            <person name="Cuff J."/>
            <person name="Di Palma F."/>
            <person name="Fitzgerald S."/>
            <person name="Flicek P."/>
            <person name="Guttman M."/>
            <person name="Hubisz M.J."/>
            <person name="Jaffe D.B."/>
            <person name="Jungreis I."/>
            <person name="Kent W.J."/>
            <person name="Kostka D."/>
            <person name="Lara M."/>
            <person name="Martins A.L."/>
            <person name="Massingham T."/>
            <person name="Moltke I."/>
            <person name="Raney B.J."/>
            <person name="Rasmussen M.D."/>
            <person name="Robinson J."/>
            <person name="Stark A."/>
            <person name="Vilella A.J."/>
            <person name="Wen J."/>
            <person name="Xie X."/>
            <person name="Zody M.C."/>
            <person name="Baldwin J."/>
            <person name="Bloom T."/>
            <person name="Chin C.W."/>
            <person name="Heiman D."/>
            <person name="Nicol R."/>
            <person name="Nusbaum C."/>
            <person name="Young S."/>
            <person name="Wilkinson J."/>
            <person name="Worley K.C."/>
            <person name="Kovar C.L."/>
            <person name="Muzny D.M."/>
            <person name="Gibbs R.A."/>
            <person name="Cree A."/>
            <person name="Dihn H.H."/>
            <person name="Fowler G."/>
            <person name="Jhangiani S."/>
            <person name="Joshi V."/>
            <person name="Lee S."/>
            <person name="Lewis L.R."/>
            <person name="Nazareth L.V."/>
            <person name="Okwuonu G."/>
            <person name="Santibanez J."/>
            <person name="Warren W.C."/>
            <person name="Mardis E.R."/>
            <person name="Weinstock G.M."/>
            <person name="Wilson R.K."/>
            <person name="Delehaunty K."/>
            <person name="Dooling D."/>
            <person name="Fronik C."/>
            <person name="Fulton L."/>
            <person name="Fulton B."/>
            <person name="Graves T."/>
            <person name="Minx P."/>
            <person name="Sodergren E."/>
            <person name="Birney E."/>
            <person name="Margulies E.H."/>
            <person name="Herrero J."/>
            <person name="Green E.D."/>
            <person name="Haussler D."/>
            <person name="Siepel A."/>
            <person name="Goldman N."/>
            <person name="Pollard K.S."/>
            <person name="Pedersen J.S."/>
            <person name="Lander E.S."/>
            <person name="Kellis M."/>
        </authorList>
    </citation>
    <scope>NUCLEOTIDE SEQUENCE [LARGE SCALE GENOMIC DNA]</scope>
    <source>
        <strain evidence="16 17">Thorbecke inbred</strain>
    </source>
</reference>
<keyword evidence="7 14" id="KW-0472">Membrane</keyword>
<dbReference type="InterPro" id="IPR001551">
    <property type="entry name" value="Canbinoid_rcpt_2"/>
</dbReference>
<dbReference type="GO" id="GO:0005886">
    <property type="term" value="C:plasma membrane"/>
    <property type="evidence" value="ECO:0007669"/>
    <property type="project" value="UniProtKB-SubCell"/>
</dbReference>
<dbReference type="FunCoup" id="G1U069">
    <property type="interactions" value="26"/>
</dbReference>
<evidence type="ECO:0000256" key="12">
    <source>
        <dbReference type="RuleBase" id="RU000688"/>
    </source>
</evidence>
<feature type="transmembrane region" description="Helical" evidence="14">
    <location>
        <begin position="312"/>
        <end position="333"/>
    </location>
</feature>
<feature type="domain" description="G-protein coupled receptors family 1 profile" evidence="15">
    <location>
        <begin position="212"/>
        <end position="461"/>
    </location>
</feature>
<dbReference type="InterPro" id="IPR000276">
    <property type="entry name" value="GPCR_Rhodpsn"/>
</dbReference>
<dbReference type="HOGENOM" id="CLU_009579_7_0_1"/>
<evidence type="ECO:0000256" key="8">
    <source>
        <dbReference type="ARBA" id="ARBA00023170"/>
    </source>
</evidence>
<dbReference type="GeneID" id="100357149"/>
<evidence type="ECO:0000256" key="14">
    <source>
        <dbReference type="SAM" id="Phobius"/>
    </source>
</evidence>
<reference evidence="16" key="2">
    <citation type="submission" date="2025-08" db="UniProtKB">
        <authorList>
            <consortium name="Ensembl"/>
        </authorList>
    </citation>
    <scope>IDENTIFICATION</scope>
    <source>
        <strain evidence="16">Thorbecke</strain>
    </source>
</reference>
<keyword evidence="8 12" id="KW-0675">Receptor</keyword>
<dbReference type="PaxDb" id="9986-ENSOCUP00000022747"/>
<dbReference type="SUPFAM" id="SSF81321">
    <property type="entry name" value="Family A G protein-coupled receptor-like"/>
    <property type="match status" value="1"/>
</dbReference>
<feature type="transmembrane region" description="Helical" evidence="14">
    <location>
        <begin position="442"/>
        <end position="463"/>
    </location>
</feature>
<proteinExistence type="inferred from homology"/>
<dbReference type="eggNOG" id="KOG3656">
    <property type="taxonomic scope" value="Eukaryota"/>
</dbReference>
<evidence type="ECO:0000256" key="13">
    <source>
        <dbReference type="SAM" id="MobiDB-lite"/>
    </source>
</evidence>
<dbReference type="Pfam" id="PF00001">
    <property type="entry name" value="7tm_1"/>
    <property type="match status" value="1"/>
</dbReference>
<keyword evidence="4 12" id="KW-0812">Transmembrane</keyword>
<dbReference type="InterPro" id="IPR017452">
    <property type="entry name" value="GPCR_Rhodpsn_7TM"/>
</dbReference>
<dbReference type="Gene3D" id="1.20.1070.10">
    <property type="entry name" value="Rhodopsin 7-helix transmembrane proteins"/>
    <property type="match status" value="1"/>
</dbReference>
<dbReference type="GO" id="GO:0045202">
    <property type="term" value="C:synapse"/>
    <property type="evidence" value="ECO:0007669"/>
    <property type="project" value="GOC"/>
</dbReference>
<dbReference type="GeneTree" id="ENSGT01140000282530"/>
<comment type="subcellular location">
    <subcellularLocation>
        <location evidence="2">Cell membrane</location>
        <topology evidence="2">Multi-pass membrane protein</topology>
    </subcellularLocation>
    <subcellularLocation>
        <location evidence="1">Cell projection</location>
        <location evidence="1">Neuron projection</location>
    </subcellularLocation>
</comment>
<evidence type="ECO:0000259" key="15">
    <source>
        <dbReference type="PROSITE" id="PS50262"/>
    </source>
</evidence>
<dbReference type="GO" id="GO:0099553">
    <property type="term" value="P:trans-synaptic signaling by endocannabinoid, modulating synaptic transmission"/>
    <property type="evidence" value="ECO:0007669"/>
    <property type="project" value="Ensembl"/>
</dbReference>
<dbReference type="GO" id="GO:0043005">
    <property type="term" value="C:neuron projection"/>
    <property type="evidence" value="ECO:0007669"/>
    <property type="project" value="UniProtKB-SubCell"/>
</dbReference>
<dbReference type="PROSITE" id="PS50262">
    <property type="entry name" value="G_PROTEIN_RECEP_F1_2"/>
    <property type="match status" value="1"/>
</dbReference>
<feature type="transmembrane region" description="Helical" evidence="14">
    <location>
        <begin position="409"/>
        <end position="430"/>
    </location>
</feature>
<dbReference type="PROSITE" id="PS00237">
    <property type="entry name" value="G_PROTEIN_RECEP_F1_1"/>
    <property type="match status" value="1"/>
</dbReference>
<evidence type="ECO:0000256" key="5">
    <source>
        <dbReference type="ARBA" id="ARBA00022989"/>
    </source>
</evidence>
<dbReference type="STRING" id="9986.ENSOCUP00000022747"/>
<dbReference type="OrthoDB" id="5966748at2759"/>
<evidence type="ECO:0000256" key="9">
    <source>
        <dbReference type="ARBA" id="ARBA00023180"/>
    </source>
</evidence>
<dbReference type="InParanoid" id="G1U069"/>
<dbReference type="EMBL" id="AAGW02059819">
    <property type="status" value="NOT_ANNOTATED_CDS"/>
    <property type="molecule type" value="Genomic_DNA"/>
</dbReference>
<name>G1U069_RABIT</name>
<accession>G1U069</accession>
<dbReference type="GO" id="GO:0005783">
    <property type="term" value="C:endoplasmic reticulum"/>
    <property type="evidence" value="ECO:0007669"/>
    <property type="project" value="Ensembl"/>
</dbReference>
<feature type="transmembrane region" description="Helical" evidence="14">
    <location>
        <begin position="232"/>
        <end position="256"/>
    </location>
</feature>
<organism evidence="16 17">
    <name type="scientific">Oryctolagus cuniculus</name>
    <name type="common">Rabbit</name>
    <dbReference type="NCBI Taxonomy" id="9986"/>
    <lineage>
        <taxon>Eukaryota</taxon>
        <taxon>Metazoa</taxon>
        <taxon>Chordata</taxon>
        <taxon>Craniata</taxon>
        <taxon>Vertebrata</taxon>
        <taxon>Euteleostomi</taxon>
        <taxon>Mammalia</taxon>
        <taxon>Eutheria</taxon>
        <taxon>Euarchontoglires</taxon>
        <taxon>Glires</taxon>
        <taxon>Lagomorpha</taxon>
        <taxon>Leporidae</taxon>
        <taxon>Oryctolagus</taxon>
    </lineage>
</organism>
<evidence type="ECO:0000256" key="3">
    <source>
        <dbReference type="ARBA" id="ARBA00022475"/>
    </source>
</evidence>
<feature type="transmembrane region" description="Helical" evidence="14">
    <location>
        <begin position="353"/>
        <end position="376"/>
    </location>
</feature>
<evidence type="ECO:0000313" key="17">
    <source>
        <dbReference type="Proteomes" id="UP000001811"/>
    </source>
</evidence>
<evidence type="ECO:0000256" key="7">
    <source>
        <dbReference type="ARBA" id="ARBA00023136"/>
    </source>
</evidence>
<dbReference type="CDD" id="cd15341">
    <property type="entry name" value="7tmA_CB2"/>
    <property type="match status" value="1"/>
</dbReference>
<evidence type="ECO:0000256" key="4">
    <source>
        <dbReference type="ARBA" id="ARBA00022692"/>
    </source>
</evidence>
<dbReference type="PANTHER" id="PTHR22750">
    <property type="entry name" value="G-PROTEIN COUPLED RECEPTOR"/>
    <property type="match status" value="1"/>
</dbReference>
<feature type="transmembrane region" description="Helical" evidence="14">
    <location>
        <begin position="196"/>
        <end position="220"/>
    </location>
</feature>
<evidence type="ECO:0000256" key="1">
    <source>
        <dbReference type="ARBA" id="ARBA00004487"/>
    </source>
</evidence>
<feature type="region of interest" description="Disordered" evidence="13">
    <location>
        <begin position="487"/>
        <end position="517"/>
    </location>
</feature>
<dbReference type="KEGG" id="ocu:100357149"/>
<gene>
    <name evidence="16" type="primary">CNR2</name>
</gene>
<dbReference type="PRINTS" id="PR00237">
    <property type="entry name" value="GPCRRHODOPSN"/>
</dbReference>
<dbReference type="EMBL" id="AAGW02059820">
    <property type="status" value="NOT_ANNOTATED_CDS"/>
    <property type="molecule type" value="Genomic_DNA"/>
</dbReference>
<reference evidence="16" key="3">
    <citation type="submission" date="2025-09" db="UniProtKB">
        <authorList>
            <consortium name="Ensembl"/>
        </authorList>
    </citation>
    <scope>IDENTIFICATION</scope>
    <source>
        <strain evidence="16">Thorbecke</strain>
    </source>
</reference>
<keyword evidence="11" id="KW-0966">Cell projection</keyword>
<dbReference type="Ensembl" id="ENSOCUT00000030220.2">
    <property type="protein sequence ID" value="ENSOCUP00000022747.2"/>
    <property type="gene ID" value="ENSOCUG00000026372.2"/>
</dbReference>
<dbReference type="PRINTS" id="PR00362">
    <property type="entry name" value="CANNABINOIDR"/>
</dbReference>
<keyword evidence="9" id="KW-0325">Glycoprotein</keyword>
<dbReference type="SMR" id="G1U069"/>
<dbReference type="PRINTS" id="PR00523">
    <property type="entry name" value="CANABINOID2R"/>
</dbReference>
<evidence type="ECO:0000313" key="16">
    <source>
        <dbReference type="Ensembl" id="ENSOCUP00000022747.2"/>
    </source>
</evidence>
<evidence type="ECO:0000256" key="6">
    <source>
        <dbReference type="ARBA" id="ARBA00023040"/>
    </source>
</evidence>
<dbReference type="GO" id="GO:0004949">
    <property type="term" value="F:cannabinoid receptor activity"/>
    <property type="evidence" value="ECO:0007669"/>
    <property type="project" value="InterPro"/>
</dbReference>
<keyword evidence="3" id="KW-1003">Cell membrane</keyword>
<keyword evidence="6 12" id="KW-0297">G-protein coupled receptor</keyword>
<keyword evidence="17" id="KW-1185">Reference proteome</keyword>
<dbReference type="AlphaFoldDB" id="G1U069"/>
<keyword evidence="10 12" id="KW-0807">Transducer</keyword>
<dbReference type="GO" id="GO:0030595">
    <property type="term" value="P:leukocyte chemotaxis"/>
    <property type="evidence" value="ECO:0007669"/>
    <property type="project" value="Ensembl"/>
</dbReference>
<feature type="compositionally biased region" description="Basic and acidic residues" evidence="13">
    <location>
        <begin position="487"/>
        <end position="496"/>
    </location>
</feature>
<dbReference type="Proteomes" id="UP000001811">
    <property type="component" value="Chromosome 13"/>
</dbReference>
<dbReference type="InterPro" id="IPR002230">
    <property type="entry name" value="Cnbnoid_rcpt"/>
</dbReference>
<evidence type="ECO:0000256" key="11">
    <source>
        <dbReference type="ARBA" id="ARBA00023273"/>
    </source>
</evidence>
<dbReference type="Bgee" id="ENSOCUG00000026372">
    <property type="expression patterns" value="Expressed in blood and 5 other cell types or tissues"/>
</dbReference>
<dbReference type="CTD" id="1269"/>